<dbReference type="OrthoDB" id="62853at2759"/>
<dbReference type="AlphaFoldDB" id="A0A8B8Q5Y6"/>
<feature type="region of interest" description="Disordered" evidence="1">
    <location>
        <begin position="405"/>
        <end position="442"/>
    </location>
</feature>
<gene>
    <name evidence="4 5" type="primary">LOC115749713</name>
</gene>
<dbReference type="PANTHER" id="PTHR42851:SF19">
    <property type="entry name" value="PWWP DOMAIN-CONTAINING PROTEIN 2-RELATED"/>
    <property type="match status" value="1"/>
</dbReference>
<feature type="domain" description="PWWP" evidence="2">
    <location>
        <begin position="88"/>
        <end position="142"/>
    </location>
</feature>
<dbReference type="CDD" id="cd05162">
    <property type="entry name" value="PWWP"/>
    <property type="match status" value="1"/>
</dbReference>
<keyword evidence="3" id="KW-1185">Reference proteome</keyword>
<dbReference type="KEGG" id="rarg:115749713"/>
<protein>
    <submittedName>
        <fullName evidence="5">PWWP domain-containing protein 5-like isoform X1</fullName>
    </submittedName>
    <submittedName>
        <fullName evidence="4">Uncharacterized protein LOC115749713 isoform X1</fullName>
    </submittedName>
</protein>
<sequence length="951" mass="105732">MKWCGWMTIDIPEEAERSRNRMTASSELETEYCRDKEDDKNCHLLPSMECVSNVGECVMAAPILPCDDLGDGTRRNGRPAELGLEISISDLVWCKIKGPYWWPGKLIGCSAGATKNYFLVACFGDPALGPVRVSLIKPLWEHFPLMEMQSGTDKLRHAVDCALDELSRRAEYVLTCRCVPREVQNRFEAQAEVNAALVKSSSQRGAEDSVLNTASFTPRELVNYIKQWGESPHDGPSRLLLSVAKSQLLAFSRWKGFPRLPKFISFGGKLENEADIMTSLGDCYQNPIEINGANPEFEGCPGMLAVKTGCYINRSNELKHVSLDMVHTGRKRKSFPALSAKNCQRMSTDEVGSDKGACGKSFAKAAGLYESESSFTGAPTTISMDQSMQFRQNHRAMHRIHKVASESNGSLPLAEHLKESPPGRSNKNPHSGLIPHDSGSRKTLLGYASPKQKLSQLCRLAGNPMRQNKFPTRTVRYFSEFRNSVVPGHLLLKSCAESAEEASVVETQSTSTNFGIAEPMDLRCFKDSVRTSTITRSIQEPRLPLENWNAGDSQLETLCERSVPSVVLKKDHQFCPAFTRGPRLPHENPLMEVKKPIHDDSGTRIECSKDPFSTGRTIQSIAVQQPSLGNHNTEDPLIECERPLPSIKPQIGQFRRTLVHKLQVRRPNPYMIGEQPNNAIPATVLELSEDSFMSSRIIQSIPKPQQSLGNQNAGDSLLKAPCKKSVPSMEPQTDCQFCPVSIRKSQAPFQDPCVETKRQSDDFSGKALECSHDTCMTSRITQSIPEQKVLVKDEEDTGVSVLETPITKPAHLTGPQTNHHFGPASIQEAQSPCENPYVEVKEPDRDVPGSCKEDYFSTALILTFTNLNLAPSVTNLNKMFSCFGPLKESESKVLNKSKQVKIIFKNSMDAEAAFIRLGEQRFVGPSLRSYRLKYVRSCSLEPSPSHVRRHN</sequence>
<dbReference type="Proteomes" id="UP000827889">
    <property type="component" value="Chromosome 7"/>
</dbReference>
<proteinExistence type="predicted"/>
<accession>A0A8B8Q5Y6</accession>
<dbReference type="PROSITE" id="PS50812">
    <property type="entry name" value="PWWP"/>
    <property type="match status" value="1"/>
</dbReference>
<name>A0A8B8Q5Y6_9MYRT</name>
<evidence type="ECO:0000313" key="3">
    <source>
        <dbReference type="Proteomes" id="UP000827889"/>
    </source>
</evidence>
<dbReference type="RefSeq" id="XP_030542509.1">
    <property type="nucleotide sequence ID" value="XM_030686649.1"/>
</dbReference>
<dbReference type="SUPFAM" id="SSF63748">
    <property type="entry name" value="Tudor/PWWP/MBT"/>
    <property type="match status" value="1"/>
</dbReference>
<evidence type="ECO:0000256" key="1">
    <source>
        <dbReference type="SAM" id="MobiDB-lite"/>
    </source>
</evidence>
<dbReference type="PANTHER" id="PTHR42851">
    <property type="entry name" value="ALDOLASE-RELATED"/>
    <property type="match status" value="1"/>
</dbReference>
<dbReference type="RefSeq" id="XP_048137567.1">
    <property type="nucleotide sequence ID" value="XM_048281610.1"/>
</dbReference>
<evidence type="ECO:0000313" key="4">
    <source>
        <dbReference type="RefSeq" id="XP_030542509.1"/>
    </source>
</evidence>
<dbReference type="Gene3D" id="2.30.30.140">
    <property type="match status" value="1"/>
</dbReference>
<dbReference type="GeneID" id="115749713"/>
<dbReference type="InterPro" id="IPR000313">
    <property type="entry name" value="PWWP_dom"/>
</dbReference>
<evidence type="ECO:0000313" key="5">
    <source>
        <dbReference type="RefSeq" id="XP_048137567.1"/>
    </source>
</evidence>
<dbReference type="InterPro" id="IPR053063">
    <property type="entry name" value="PWWP_domain_containing_PDP"/>
</dbReference>
<evidence type="ECO:0000259" key="2">
    <source>
        <dbReference type="PROSITE" id="PS50812"/>
    </source>
</evidence>
<organism evidence="3 4">
    <name type="scientific">Rhodamnia argentea</name>
    <dbReference type="NCBI Taxonomy" id="178133"/>
    <lineage>
        <taxon>Eukaryota</taxon>
        <taxon>Viridiplantae</taxon>
        <taxon>Streptophyta</taxon>
        <taxon>Embryophyta</taxon>
        <taxon>Tracheophyta</taxon>
        <taxon>Spermatophyta</taxon>
        <taxon>Magnoliopsida</taxon>
        <taxon>eudicotyledons</taxon>
        <taxon>Gunneridae</taxon>
        <taxon>Pentapetalae</taxon>
        <taxon>rosids</taxon>
        <taxon>malvids</taxon>
        <taxon>Myrtales</taxon>
        <taxon>Myrtaceae</taxon>
        <taxon>Myrtoideae</taxon>
        <taxon>Myrteae</taxon>
        <taxon>Australasian group</taxon>
        <taxon>Rhodamnia</taxon>
    </lineage>
</organism>
<reference evidence="4" key="1">
    <citation type="submission" date="2025-04" db="UniProtKB">
        <authorList>
            <consortium name="RefSeq"/>
        </authorList>
    </citation>
    <scope>IDENTIFICATION</scope>
    <source>
        <tissue evidence="5">Leaf</tissue>
    </source>
</reference>